<dbReference type="AlphaFoldDB" id="A0A0F9S5R6"/>
<organism evidence="1">
    <name type="scientific">marine sediment metagenome</name>
    <dbReference type="NCBI Taxonomy" id="412755"/>
    <lineage>
        <taxon>unclassified sequences</taxon>
        <taxon>metagenomes</taxon>
        <taxon>ecological metagenomes</taxon>
    </lineage>
</organism>
<protein>
    <submittedName>
        <fullName evidence="1">Uncharacterized protein</fullName>
    </submittedName>
</protein>
<comment type="caution">
    <text evidence="1">The sequence shown here is derived from an EMBL/GenBank/DDBJ whole genome shotgun (WGS) entry which is preliminary data.</text>
</comment>
<accession>A0A0F9S5R6</accession>
<gene>
    <name evidence="1" type="ORF">LCGC14_0814090</name>
</gene>
<dbReference type="Pfam" id="PF21840">
    <property type="entry name" value="DUF6899"/>
    <property type="match status" value="1"/>
</dbReference>
<evidence type="ECO:0000313" key="1">
    <source>
        <dbReference type="EMBL" id="KKN32421.1"/>
    </source>
</evidence>
<reference evidence="1" key="1">
    <citation type="journal article" date="2015" name="Nature">
        <title>Complex archaea that bridge the gap between prokaryotes and eukaryotes.</title>
        <authorList>
            <person name="Spang A."/>
            <person name="Saw J.H."/>
            <person name="Jorgensen S.L."/>
            <person name="Zaremba-Niedzwiedzka K."/>
            <person name="Martijn J."/>
            <person name="Lind A.E."/>
            <person name="van Eijk R."/>
            <person name="Schleper C."/>
            <person name="Guy L."/>
            <person name="Ettema T.J."/>
        </authorList>
    </citation>
    <scope>NUCLEOTIDE SEQUENCE</scope>
</reference>
<proteinExistence type="predicted"/>
<dbReference type="EMBL" id="LAZR01002254">
    <property type="protein sequence ID" value="KKN32421.1"/>
    <property type="molecule type" value="Genomic_DNA"/>
</dbReference>
<sequence length="96" mass="11195">MPYITPEDRALISLRYGTQRCHPCTAGELNFVFTELILEYLEVCGLSYQTCNDIIGALEQAKDEFRRRVVHRYEDIKIEENGDVYDPQYTGEGQVW</sequence>
<dbReference type="InterPro" id="IPR054194">
    <property type="entry name" value="DUF6899"/>
</dbReference>
<name>A0A0F9S5R6_9ZZZZ</name>